<dbReference type="OrthoDB" id="27145at2"/>
<keyword evidence="3" id="KW-1185">Reference proteome</keyword>
<sequence>MAMNIKDPEAERLAAEVAALTGDTKTAAVRTALRELRDKLAANPETAEERLQRLHRFLEEEVWSQLPPDQLGVPITKEEQETILGFGPEGV</sequence>
<dbReference type="EMBL" id="QZFV01000082">
    <property type="protein sequence ID" value="RJQ85007.1"/>
    <property type="molecule type" value="Genomic_DNA"/>
</dbReference>
<protein>
    <submittedName>
        <fullName evidence="2">Protein transcription factor</fullName>
    </submittedName>
</protein>
<gene>
    <name evidence="2" type="ORF">D5S19_15475</name>
</gene>
<keyword evidence="1" id="KW-1277">Toxin-antitoxin system</keyword>
<dbReference type="Pfam" id="PF07704">
    <property type="entry name" value="PSK_trans_fac"/>
    <property type="match status" value="1"/>
</dbReference>
<dbReference type="InterPro" id="IPR011660">
    <property type="entry name" value="VapB-like"/>
</dbReference>
<name>A0A419I432_9PSEU</name>
<evidence type="ECO:0000256" key="1">
    <source>
        <dbReference type="ARBA" id="ARBA00022649"/>
    </source>
</evidence>
<organism evidence="2 3">
    <name type="scientific">Amycolatopsis panacis</name>
    <dbReference type="NCBI Taxonomy" id="2340917"/>
    <lineage>
        <taxon>Bacteria</taxon>
        <taxon>Bacillati</taxon>
        <taxon>Actinomycetota</taxon>
        <taxon>Actinomycetes</taxon>
        <taxon>Pseudonocardiales</taxon>
        <taxon>Pseudonocardiaceae</taxon>
        <taxon>Amycolatopsis</taxon>
    </lineage>
</organism>
<evidence type="ECO:0000313" key="3">
    <source>
        <dbReference type="Proteomes" id="UP000285112"/>
    </source>
</evidence>
<dbReference type="RefSeq" id="WP_120024041.1">
    <property type="nucleotide sequence ID" value="NZ_QZFV01000082.1"/>
</dbReference>
<comment type="caution">
    <text evidence="2">The sequence shown here is derived from an EMBL/GenBank/DDBJ whole genome shotgun (WGS) entry which is preliminary data.</text>
</comment>
<proteinExistence type="predicted"/>
<dbReference type="Proteomes" id="UP000285112">
    <property type="component" value="Unassembled WGS sequence"/>
</dbReference>
<evidence type="ECO:0000313" key="2">
    <source>
        <dbReference type="EMBL" id="RJQ85007.1"/>
    </source>
</evidence>
<reference evidence="2 3" key="1">
    <citation type="submission" date="2018-09" db="EMBL/GenBank/DDBJ databases">
        <title>YIM PH 21725 draft genome.</title>
        <authorList>
            <person name="Miao C."/>
        </authorList>
    </citation>
    <scope>NUCLEOTIDE SEQUENCE [LARGE SCALE GENOMIC DNA]</scope>
    <source>
        <strain evidence="3">YIM PH21725</strain>
    </source>
</reference>
<dbReference type="AlphaFoldDB" id="A0A419I432"/>
<accession>A0A419I432</accession>